<dbReference type="AlphaFoldDB" id="A0A9X2T243"/>
<keyword evidence="1" id="KW-0472">Membrane</keyword>
<name>A0A9X2T243_9HYPH</name>
<keyword evidence="1" id="KW-0812">Transmembrane</keyword>
<dbReference type="EMBL" id="JANTHZ010000003">
    <property type="protein sequence ID" value="MCS0495502.1"/>
    <property type="molecule type" value="Genomic_DNA"/>
</dbReference>
<dbReference type="InterPro" id="IPR007038">
    <property type="entry name" value="HupE_UreJ"/>
</dbReference>
<organism evidence="2 3">
    <name type="scientific">Ancylobacter mangrovi</name>
    <dbReference type="NCBI Taxonomy" id="2972472"/>
    <lineage>
        <taxon>Bacteria</taxon>
        <taxon>Pseudomonadati</taxon>
        <taxon>Pseudomonadota</taxon>
        <taxon>Alphaproteobacteria</taxon>
        <taxon>Hyphomicrobiales</taxon>
        <taxon>Xanthobacteraceae</taxon>
        <taxon>Ancylobacter</taxon>
    </lineage>
</organism>
<sequence length="214" mass="20992">MSNVVSPARRSVPGLARHAARAVLAGGFALVPALAFAHPGHGPAVGFAHGFLHPVSGLDHVLAMVAVGIFAAQLGGRAIWAVPASFVALMAAGGFLGMSGIGLPLVELGIALSIIVLGGTVALGRKDWPLGAAMALVGFFALFHGHAHGAEMPVDASGLEYAAGFMAATAALHAAGIGLALSIGKLSEARAPRLAQAVGAVVAVAGLGILSGAI</sequence>
<reference evidence="2" key="1">
    <citation type="submission" date="2022-08" db="EMBL/GenBank/DDBJ databases">
        <authorList>
            <person name="Li F."/>
        </authorList>
    </citation>
    <scope>NUCLEOTIDE SEQUENCE</scope>
    <source>
        <strain evidence="2">MQZ15Z-1</strain>
    </source>
</reference>
<accession>A0A9X2T243</accession>
<feature type="transmembrane region" description="Helical" evidence="1">
    <location>
        <begin position="194"/>
        <end position="213"/>
    </location>
</feature>
<gene>
    <name evidence="2" type="ORF">NVS89_10370</name>
</gene>
<feature type="transmembrane region" description="Helical" evidence="1">
    <location>
        <begin position="103"/>
        <end position="123"/>
    </location>
</feature>
<evidence type="ECO:0000256" key="1">
    <source>
        <dbReference type="SAM" id="Phobius"/>
    </source>
</evidence>
<comment type="caution">
    <text evidence="2">The sequence shown here is derived from an EMBL/GenBank/DDBJ whole genome shotgun (WGS) entry which is preliminary data.</text>
</comment>
<keyword evidence="3" id="KW-1185">Reference proteome</keyword>
<dbReference type="PIRSF" id="PIRSF016919">
    <property type="entry name" value="HupE_UreJ"/>
    <property type="match status" value="1"/>
</dbReference>
<dbReference type="RefSeq" id="WP_258732620.1">
    <property type="nucleotide sequence ID" value="NZ_JANTHZ010000003.1"/>
</dbReference>
<evidence type="ECO:0000313" key="3">
    <source>
        <dbReference type="Proteomes" id="UP001151088"/>
    </source>
</evidence>
<dbReference type="Proteomes" id="UP001151088">
    <property type="component" value="Unassembled WGS sequence"/>
</dbReference>
<proteinExistence type="predicted"/>
<keyword evidence="1" id="KW-1133">Transmembrane helix</keyword>
<protein>
    <submittedName>
        <fullName evidence="2">HupE/UreJ family protein</fullName>
    </submittedName>
</protein>
<evidence type="ECO:0000313" key="2">
    <source>
        <dbReference type="EMBL" id="MCS0495502.1"/>
    </source>
</evidence>
<feature type="transmembrane region" description="Helical" evidence="1">
    <location>
        <begin position="78"/>
        <end position="97"/>
    </location>
</feature>
<feature type="transmembrane region" description="Helical" evidence="1">
    <location>
        <begin position="130"/>
        <end position="149"/>
    </location>
</feature>
<dbReference type="Pfam" id="PF04955">
    <property type="entry name" value="HupE_UreJ"/>
    <property type="match status" value="1"/>
</dbReference>
<feature type="transmembrane region" description="Helical" evidence="1">
    <location>
        <begin position="161"/>
        <end position="182"/>
    </location>
</feature>
<feature type="transmembrane region" description="Helical" evidence="1">
    <location>
        <begin position="51"/>
        <end position="71"/>
    </location>
</feature>